<organism evidence="9 10">
    <name type="scientific">Ralstonia insidiosa</name>
    <dbReference type="NCBI Taxonomy" id="190721"/>
    <lineage>
        <taxon>Bacteria</taxon>
        <taxon>Pseudomonadati</taxon>
        <taxon>Pseudomonadota</taxon>
        <taxon>Betaproteobacteria</taxon>
        <taxon>Burkholderiales</taxon>
        <taxon>Burkholderiaceae</taxon>
        <taxon>Ralstonia</taxon>
    </lineage>
</organism>
<feature type="transmembrane region" description="Helical" evidence="8">
    <location>
        <begin position="49"/>
        <end position="70"/>
    </location>
</feature>
<dbReference type="GO" id="GO:0015099">
    <property type="term" value="F:nickel cation transmembrane transporter activity"/>
    <property type="evidence" value="ECO:0007669"/>
    <property type="project" value="UniProtKB-UniRule"/>
</dbReference>
<comment type="subcellular location">
    <subcellularLocation>
        <location evidence="8">Cell membrane</location>
        <topology evidence="8">Multi-pass membrane protein</topology>
    </subcellularLocation>
    <subcellularLocation>
        <location evidence="1">Endomembrane system</location>
        <topology evidence="1">Multi-pass membrane protein</topology>
    </subcellularLocation>
</comment>
<name>A0A191ZXM9_9RALS</name>
<evidence type="ECO:0000256" key="2">
    <source>
        <dbReference type="ARBA" id="ARBA00010892"/>
    </source>
</evidence>
<dbReference type="PANTHER" id="PTHR31611">
    <property type="entry name" value="HIGH-AFFINITY NICKEL TRANSPORT PROTEIN NIC1"/>
    <property type="match status" value="1"/>
</dbReference>
<keyword evidence="5 8" id="KW-0812">Transmembrane</keyword>
<reference evidence="10" key="1">
    <citation type="submission" date="2016-06" db="EMBL/GenBank/DDBJ databases">
        <authorList>
            <person name="Xu Y."/>
            <person name="Nagy A."/>
            <person name="Yan X."/>
            <person name="Kim S.W."/>
            <person name="Haley B."/>
            <person name="Liu N.T."/>
            <person name="Nou X."/>
        </authorList>
    </citation>
    <scope>NUCLEOTIDE SEQUENCE [LARGE SCALE GENOMIC DNA]</scope>
    <source>
        <strain evidence="10">ATCC 49129</strain>
    </source>
</reference>
<dbReference type="GeneID" id="61526508"/>
<dbReference type="Pfam" id="PF03824">
    <property type="entry name" value="NicO"/>
    <property type="match status" value="1"/>
</dbReference>
<dbReference type="GO" id="GO:0005886">
    <property type="term" value="C:plasma membrane"/>
    <property type="evidence" value="ECO:0007669"/>
    <property type="project" value="UniProtKB-SubCell"/>
</dbReference>
<evidence type="ECO:0000313" key="10">
    <source>
        <dbReference type="Proteomes" id="UP000078572"/>
    </source>
</evidence>
<dbReference type="RefSeq" id="WP_021195333.1">
    <property type="nucleotide sequence ID" value="NZ_CP016022.1"/>
</dbReference>
<keyword evidence="10" id="KW-1185">Reference proteome</keyword>
<dbReference type="EMBL" id="CP016022">
    <property type="protein sequence ID" value="ANJ72925.1"/>
    <property type="molecule type" value="Genomic_DNA"/>
</dbReference>
<protein>
    <recommendedName>
        <fullName evidence="8">Nickel/cobalt efflux system</fullName>
    </recommendedName>
</protein>
<evidence type="ECO:0000256" key="1">
    <source>
        <dbReference type="ARBA" id="ARBA00004127"/>
    </source>
</evidence>
<sequence length="279" mass="30048">MEAELQALNSFTGLLLMFVLGLRHGLDPDHIACIDGLTWRALHHHRKEAVWIGTLFAIGHGLLVTAIAAGVSQVTHKVDVPETVIAVLNWVPTALLLLVGTLNLRLLLVSKQAYQPTGWKLRLIPARLRNHNSPFAVIAIGVLFATVFDTATQASAWGYVASNKGGGLLAAVAAGLTFTVGMIITDTLDGRLICHVNRSSNAAQVGPKYRRVLGWLIVSISYGVASYNILSALLPEIELDDKAFSLTGASLIAVMALLWGWLHHLHLRRAGVLPARSST</sequence>
<dbReference type="GO" id="GO:0012505">
    <property type="term" value="C:endomembrane system"/>
    <property type="evidence" value="ECO:0007669"/>
    <property type="project" value="UniProtKB-SubCell"/>
</dbReference>
<evidence type="ECO:0000313" key="9">
    <source>
        <dbReference type="EMBL" id="ANJ72925.1"/>
    </source>
</evidence>
<gene>
    <name evidence="9" type="ORF">A9Y76_10810</name>
</gene>
<evidence type="ECO:0000256" key="3">
    <source>
        <dbReference type="ARBA" id="ARBA00022448"/>
    </source>
</evidence>
<dbReference type="InterPro" id="IPR004688">
    <property type="entry name" value="Ni/Co_transpt"/>
</dbReference>
<feature type="transmembrane region" description="Helical" evidence="8">
    <location>
        <begin position="209"/>
        <end position="230"/>
    </location>
</feature>
<dbReference type="PANTHER" id="PTHR31611:SF0">
    <property type="entry name" value="HIGH-AFFINITY NICKEL TRANSPORT PROTEIN NIC1"/>
    <property type="match status" value="1"/>
</dbReference>
<evidence type="ECO:0000256" key="8">
    <source>
        <dbReference type="RuleBase" id="RU362101"/>
    </source>
</evidence>
<feature type="transmembrane region" description="Helical" evidence="8">
    <location>
        <begin position="130"/>
        <end position="148"/>
    </location>
</feature>
<feature type="transmembrane region" description="Helical" evidence="8">
    <location>
        <begin position="90"/>
        <end position="109"/>
    </location>
</feature>
<evidence type="ECO:0000256" key="6">
    <source>
        <dbReference type="ARBA" id="ARBA00022989"/>
    </source>
</evidence>
<feature type="transmembrane region" description="Helical" evidence="8">
    <location>
        <begin position="168"/>
        <end position="188"/>
    </location>
</feature>
<dbReference type="Proteomes" id="UP000078572">
    <property type="component" value="Chromosome 1"/>
</dbReference>
<keyword evidence="7 8" id="KW-0472">Membrane</keyword>
<dbReference type="AlphaFoldDB" id="A0A191ZXM9"/>
<accession>A0A191ZXM9</accession>
<comment type="similarity">
    <text evidence="2 8">Belongs to the NiCoT transporter (TC 2.A.52) family.</text>
</comment>
<keyword evidence="3 8" id="KW-0813">Transport</keyword>
<feature type="transmembrane region" description="Helical" evidence="8">
    <location>
        <begin position="242"/>
        <end position="262"/>
    </location>
</feature>
<evidence type="ECO:0000256" key="5">
    <source>
        <dbReference type="ARBA" id="ARBA00022692"/>
    </source>
</evidence>
<dbReference type="OrthoDB" id="9776706at2"/>
<evidence type="ECO:0000256" key="7">
    <source>
        <dbReference type="ARBA" id="ARBA00023136"/>
    </source>
</evidence>
<keyword evidence="4" id="KW-0533">Nickel</keyword>
<evidence type="ECO:0000256" key="4">
    <source>
        <dbReference type="ARBA" id="ARBA00022596"/>
    </source>
</evidence>
<dbReference type="InterPro" id="IPR011541">
    <property type="entry name" value="Ni/Co_transpt_high_affinity"/>
</dbReference>
<proteinExistence type="inferred from homology"/>
<keyword evidence="6 8" id="KW-1133">Transmembrane helix</keyword>